<dbReference type="AlphaFoldDB" id="A0A3S0UNQ5"/>
<accession>A0A3S0UNQ5</accession>
<reference evidence="3 4" key="1">
    <citation type="journal article" date="2019" name="Genome Biol. Evol.">
        <title>Toxin and genome evolution in a Drosophila defensive symbiosis.</title>
        <authorList>
            <person name="Ballinger M.J."/>
            <person name="Gawryluk R.M."/>
            <person name="Perlman S.J."/>
        </authorList>
    </citation>
    <scope>NUCLEOTIDE SEQUENCE [LARGE SCALE GENOMIC DNA]</scope>
    <source>
        <strain evidence="4">sNeo</strain>
    </source>
</reference>
<keyword evidence="2" id="KW-0812">Transmembrane</keyword>
<keyword evidence="2" id="KW-1133">Transmembrane helix</keyword>
<dbReference type="Proteomes" id="UP000274545">
    <property type="component" value="Unassembled WGS sequence"/>
</dbReference>
<name>A0A3S0UNQ5_9MOLU</name>
<comment type="caution">
    <text evidence="3">The sequence shown here is derived from an EMBL/GenBank/DDBJ whole genome shotgun (WGS) entry which is preliminary data.</text>
</comment>
<feature type="region of interest" description="Disordered" evidence="1">
    <location>
        <begin position="60"/>
        <end position="82"/>
    </location>
</feature>
<organism evidence="3 4">
    <name type="scientific">Spiroplasma poulsonii</name>
    <dbReference type="NCBI Taxonomy" id="2138"/>
    <lineage>
        <taxon>Bacteria</taxon>
        <taxon>Bacillati</taxon>
        <taxon>Mycoplasmatota</taxon>
        <taxon>Mollicutes</taxon>
        <taxon>Entomoplasmatales</taxon>
        <taxon>Spiroplasmataceae</taxon>
        <taxon>Spiroplasma</taxon>
    </lineage>
</organism>
<evidence type="ECO:0000313" key="4">
    <source>
        <dbReference type="Proteomes" id="UP000274545"/>
    </source>
</evidence>
<evidence type="ECO:0000313" key="3">
    <source>
        <dbReference type="EMBL" id="RUP78194.1"/>
    </source>
</evidence>
<gene>
    <name evidence="3" type="ORF">D6D54_01665</name>
</gene>
<keyword evidence="2" id="KW-0472">Membrane</keyword>
<dbReference type="EMBL" id="RAHC01000001">
    <property type="protein sequence ID" value="RUP78194.1"/>
    <property type="molecule type" value="Genomic_DNA"/>
</dbReference>
<sequence length="82" mass="9728">MMLMVKSLFDVLSWWAALLIVIVILAIVVGLVLFFKRKTDQIENHSERVKIESLWQKIRKNHKKKKTEKLAVKQKAKKKKQK</sequence>
<evidence type="ECO:0000256" key="1">
    <source>
        <dbReference type="SAM" id="MobiDB-lite"/>
    </source>
</evidence>
<evidence type="ECO:0000256" key="2">
    <source>
        <dbReference type="SAM" id="Phobius"/>
    </source>
</evidence>
<feature type="transmembrane region" description="Helical" evidence="2">
    <location>
        <begin position="12"/>
        <end position="35"/>
    </location>
</feature>
<protein>
    <submittedName>
        <fullName evidence="3">Uncharacterized protein</fullName>
    </submittedName>
</protein>
<proteinExistence type="predicted"/>